<gene>
    <name evidence="2" type="ORF">OCK74_01690</name>
</gene>
<dbReference type="EMBL" id="JAOTIF010000001">
    <property type="protein sequence ID" value="MCU7547802.1"/>
    <property type="molecule type" value="Genomic_DNA"/>
</dbReference>
<dbReference type="SUPFAM" id="SSF53335">
    <property type="entry name" value="S-adenosyl-L-methionine-dependent methyltransferases"/>
    <property type="match status" value="1"/>
</dbReference>
<feature type="transmembrane region" description="Helical" evidence="1">
    <location>
        <begin position="172"/>
        <end position="189"/>
    </location>
</feature>
<accession>A0A9X2XT35</accession>
<feature type="transmembrane region" description="Helical" evidence="1">
    <location>
        <begin position="72"/>
        <end position="93"/>
    </location>
</feature>
<dbReference type="AlphaFoldDB" id="A0A9X2XT35"/>
<feature type="transmembrane region" description="Helical" evidence="1">
    <location>
        <begin position="748"/>
        <end position="769"/>
    </location>
</feature>
<feature type="transmembrane region" description="Helical" evidence="1">
    <location>
        <begin position="618"/>
        <end position="642"/>
    </location>
</feature>
<keyword evidence="1" id="KW-0812">Transmembrane</keyword>
<feature type="transmembrane region" description="Helical" evidence="1">
    <location>
        <begin position="146"/>
        <end position="166"/>
    </location>
</feature>
<reference evidence="2" key="2">
    <citation type="submission" date="2023-04" db="EMBL/GenBank/DDBJ databases">
        <title>Paracnuella aquatica gen. nov., sp. nov., a member of the family Chitinophagaceae isolated from a hot spring.</title>
        <authorList>
            <person name="Wang C."/>
        </authorList>
    </citation>
    <scope>NUCLEOTIDE SEQUENCE</scope>
    <source>
        <strain evidence="2">LB-8</strain>
    </source>
</reference>
<name>A0A9X2XT35_9BACT</name>
<reference evidence="2" key="1">
    <citation type="submission" date="2022-09" db="EMBL/GenBank/DDBJ databases">
        <authorList>
            <person name="Yuan C."/>
            <person name="Ke Z."/>
        </authorList>
    </citation>
    <scope>NUCLEOTIDE SEQUENCE</scope>
    <source>
        <strain evidence="2">LB-8</strain>
    </source>
</reference>
<sequence length="794" mass="88658">MTSTIKYKLLLSIGLLSAAIIAFQLVLMQILSIVQWHHFAYMIISVAMLGFGAAGTVLSLSRTWLLKHSEIMVPVLMMVSGLSMSFVVGWSQSSFTRFDSYLVFADYRQAGKLLLTYLLFFTPFFFGALAIGILFVQYVASISKIYFADLFGSGMGGLFALVLTWIYLPQQLPAIISILPIIAGIIILPGRSKSRALIIILSFLVILWQLAHPPQLIPSQYKDISKTLLLPEAKVTIQKSSPYGFVQTVTSPVLRYAPGLSLTAQNTARVKAAAFVNGDWFGPITSWKKEDSSFILDYTTSALPYVMRKRNKVLVLRTSTGIDVAHAVSHDVESITTTEPNSVVLSLLKKELALASDSLLYQPKVMSQRMEPRTFLMMDTARYDLIVLPMTGTFGGSSGLYALQEQAIMTREAFQEMWLRLNENGVISITSWMDYPLRNPLKVLATMVEVLYNSGIKNPRAHLAAIRSWGTITFVLTKSPVTVTEVANIRKFCDDMMFDPAILPGLKAEERSSYNQLQDERFFRYIDQILSENRKAFYDEYDFNIKPATDNKPFFSQFLRWENLNRLSHFFGTRSIPFFEVGYFLVLVTLVQIAIVSFVLILLPLFKLGWSGKNKFSILLYFSGIGLGYMFVEIVLIQHFILYFGNPVYAASAVLTSLLIFSGLGSNVSARFIGSKKDSYLLFVLIALLLLIDAFVLMPLLQNTIHVSLPIKLVIVLLLMGPLAFLMGMPFPSGLSLVSKSNPEAIPWAWGVNGCISVISTALATILSIELGFNWVLFLAALAYCLPVIGLSWF</sequence>
<comment type="caution">
    <text evidence="2">The sequence shown here is derived from an EMBL/GenBank/DDBJ whole genome shotgun (WGS) entry which is preliminary data.</text>
</comment>
<dbReference type="Gene3D" id="3.40.50.150">
    <property type="entry name" value="Vaccinia Virus protein VP39"/>
    <property type="match status" value="1"/>
</dbReference>
<feature type="transmembrane region" description="Helical" evidence="1">
    <location>
        <begin position="707"/>
        <end position="727"/>
    </location>
</feature>
<feature type="transmembrane region" description="Helical" evidence="1">
    <location>
        <begin position="9"/>
        <end position="33"/>
    </location>
</feature>
<feature type="transmembrane region" description="Helical" evidence="1">
    <location>
        <begin position="39"/>
        <end position="60"/>
    </location>
</feature>
<feature type="transmembrane region" description="Helical" evidence="1">
    <location>
        <begin position="113"/>
        <end position="139"/>
    </location>
</feature>
<keyword evidence="3" id="KW-1185">Reference proteome</keyword>
<proteinExistence type="predicted"/>
<keyword evidence="1" id="KW-1133">Transmembrane helix</keyword>
<feature type="transmembrane region" description="Helical" evidence="1">
    <location>
        <begin position="648"/>
        <end position="668"/>
    </location>
</feature>
<feature type="transmembrane region" description="Helical" evidence="1">
    <location>
        <begin position="581"/>
        <end position="606"/>
    </location>
</feature>
<feature type="transmembrane region" description="Helical" evidence="1">
    <location>
        <begin position="775"/>
        <end position="793"/>
    </location>
</feature>
<evidence type="ECO:0000313" key="3">
    <source>
        <dbReference type="Proteomes" id="UP001155483"/>
    </source>
</evidence>
<protein>
    <recommendedName>
        <fullName evidence="4">Spermidine synthase-like protein</fullName>
    </recommendedName>
</protein>
<evidence type="ECO:0000313" key="2">
    <source>
        <dbReference type="EMBL" id="MCU7547802.1"/>
    </source>
</evidence>
<feature type="transmembrane region" description="Helical" evidence="1">
    <location>
        <begin position="196"/>
        <end position="212"/>
    </location>
</feature>
<dbReference type="Proteomes" id="UP001155483">
    <property type="component" value="Unassembled WGS sequence"/>
</dbReference>
<organism evidence="2 3">
    <name type="scientific">Paraflavisolibacter caeni</name>
    <dbReference type="NCBI Taxonomy" id="2982496"/>
    <lineage>
        <taxon>Bacteria</taxon>
        <taxon>Pseudomonadati</taxon>
        <taxon>Bacteroidota</taxon>
        <taxon>Chitinophagia</taxon>
        <taxon>Chitinophagales</taxon>
        <taxon>Chitinophagaceae</taxon>
        <taxon>Paraflavisolibacter</taxon>
    </lineage>
</organism>
<keyword evidence="1" id="KW-0472">Membrane</keyword>
<evidence type="ECO:0000256" key="1">
    <source>
        <dbReference type="SAM" id="Phobius"/>
    </source>
</evidence>
<evidence type="ECO:0008006" key="4">
    <source>
        <dbReference type="Google" id="ProtNLM"/>
    </source>
</evidence>
<feature type="transmembrane region" description="Helical" evidence="1">
    <location>
        <begin position="680"/>
        <end position="701"/>
    </location>
</feature>
<dbReference type="InterPro" id="IPR029063">
    <property type="entry name" value="SAM-dependent_MTases_sf"/>
</dbReference>